<dbReference type="SMART" id="SM00724">
    <property type="entry name" value="TLC"/>
    <property type="match status" value="1"/>
</dbReference>
<keyword evidence="6 7" id="KW-0472">Membrane</keyword>
<dbReference type="PANTHER" id="PTHR12560">
    <property type="entry name" value="LONGEVITY ASSURANCE FACTOR 1 LAG1"/>
    <property type="match status" value="1"/>
</dbReference>
<organism evidence="11 12">
    <name type="scientific">Orchesella dallaii</name>
    <dbReference type="NCBI Taxonomy" id="48710"/>
    <lineage>
        <taxon>Eukaryota</taxon>
        <taxon>Metazoa</taxon>
        <taxon>Ecdysozoa</taxon>
        <taxon>Arthropoda</taxon>
        <taxon>Hexapoda</taxon>
        <taxon>Collembola</taxon>
        <taxon>Entomobryomorpha</taxon>
        <taxon>Entomobryoidea</taxon>
        <taxon>Orchesellidae</taxon>
        <taxon>Orchesellinae</taxon>
        <taxon>Orchesella</taxon>
    </lineage>
</organism>
<evidence type="ECO:0000256" key="4">
    <source>
        <dbReference type="ARBA" id="ARBA00022692"/>
    </source>
</evidence>
<feature type="transmembrane region" description="Helical" evidence="9">
    <location>
        <begin position="268"/>
        <end position="290"/>
    </location>
</feature>
<feature type="transmembrane region" description="Helical" evidence="9">
    <location>
        <begin position="310"/>
        <end position="332"/>
    </location>
</feature>
<keyword evidence="5 9" id="KW-1133">Transmembrane helix</keyword>
<comment type="subcellular location">
    <subcellularLocation>
        <location evidence="1">Membrane</location>
        <topology evidence="1">Multi-pass membrane protein</topology>
    </subcellularLocation>
</comment>
<evidence type="ECO:0000313" key="11">
    <source>
        <dbReference type="EMBL" id="CAL8149218.1"/>
    </source>
</evidence>
<evidence type="ECO:0000259" key="10">
    <source>
        <dbReference type="PROSITE" id="PS50922"/>
    </source>
</evidence>
<sequence>MRSLLNWFWSPDFWLPPGINWQDIEPSSDKVLKYPDYKDVVYAIPLAIAFIAMRYIVQQMFLIPFALWLRVGHPTKISCVNLIPPKTDKELKNAYEKCKGKFSHKELEAVSKRTDLEIREIERWIRLTKSVERRRTKLTKFCECAWRAICYTISFSIGILVLWDKLWLWNVKHCWYDYPHQSVGEDVRFYYLFGGGYYCSLLITQLFEPKRKDFWEMLLHHLVTILLIAFSWVCNLVRIGTLVLVLHDCVDIFLESAKVSKYANKEKLAEGIFTIFILLWIVTRLCFYPFYVLHSVIYDAPSILPTFHAFRMLTGLLIVLQILHVFWTYFILKIVFNILMKGKTEDARSCTESPSSDLSNDDHNAMPRGTTISSTDN</sequence>
<evidence type="ECO:0000256" key="8">
    <source>
        <dbReference type="SAM" id="MobiDB-lite"/>
    </source>
</evidence>
<evidence type="ECO:0000313" key="12">
    <source>
        <dbReference type="Proteomes" id="UP001642540"/>
    </source>
</evidence>
<dbReference type="Gene3D" id="1.10.10.60">
    <property type="entry name" value="Homeodomain-like"/>
    <property type="match status" value="1"/>
</dbReference>
<feature type="transmembrane region" description="Helical" evidence="9">
    <location>
        <begin position="144"/>
        <end position="163"/>
    </location>
</feature>
<feature type="transmembrane region" description="Helical" evidence="9">
    <location>
        <begin position="40"/>
        <end position="57"/>
    </location>
</feature>
<dbReference type="PROSITE" id="PS50922">
    <property type="entry name" value="TLC"/>
    <property type="match status" value="1"/>
</dbReference>
<dbReference type="InterPro" id="IPR016439">
    <property type="entry name" value="Lag1/Lac1-like"/>
</dbReference>
<dbReference type="InterPro" id="IPR006634">
    <property type="entry name" value="TLC-dom"/>
</dbReference>
<comment type="pathway">
    <text evidence="2">Lipid metabolism; sphingolipid metabolism.</text>
</comment>
<accession>A0ABP1SAB0</accession>
<evidence type="ECO:0000256" key="2">
    <source>
        <dbReference type="ARBA" id="ARBA00004760"/>
    </source>
</evidence>
<reference evidence="11 12" key="1">
    <citation type="submission" date="2024-08" db="EMBL/GenBank/DDBJ databases">
        <authorList>
            <person name="Cucini C."/>
            <person name="Frati F."/>
        </authorList>
    </citation>
    <scope>NUCLEOTIDE SEQUENCE [LARGE SCALE GENOMIC DNA]</scope>
</reference>
<name>A0ABP1SAB0_9HEXA</name>
<feature type="domain" description="TLC" evidence="10">
    <location>
        <begin position="139"/>
        <end position="340"/>
    </location>
</feature>
<evidence type="ECO:0000256" key="1">
    <source>
        <dbReference type="ARBA" id="ARBA00004141"/>
    </source>
</evidence>
<comment type="pathway">
    <text evidence="3">Sphingolipid metabolism.</text>
</comment>
<evidence type="ECO:0000256" key="5">
    <source>
        <dbReference type="ARBA" id="ARBA00022989"/>
    </source>
</evidence>
<feature type="transmembrane region" description="Helical" evidence="9">
    <location>
        <begin position="214"/>
        <end position="233"/>
    </location>
</feature>
<keyword evidence="4 7" id="KW-0812">Transmembrane</keyword>
<dbReference type="PIRSF" id="PIRSF005225">
    <property type="entry name" value="LAG1_LAC1"/>
    <property type="match status" value="1"/>
</dbReference>
<evidence type="ECO:0000256" key="3">
    <source>
        <dbReference type="ARBA" id="ARBA00004991"/>
    </source>
</evidence>
<gene>
    <name evidence="11" type="ORF">ODALV1_LOCUS31668</name>
</gene>
<evidence type="ECO:0000256" key="6">
    <source>
        <dbReference type="ARBA" id="ARBA00023136"/>
    </source>
</evidence>
<evidence type="ECO:0000256" key="9">
    <source>
        <dbReference type="SAM" id="Phobius"/>
    </source>
</evidence>
<dbReference type="PANTHER" id="PTHR12560:SF0">
    <property type="entry name" value="LD18904P"/>
    <property type="match status" value="1"/>
</dbReference>
<keyword evidence="12" id="KW-1185">Reference proteome</keyword>
<feature type="region of interest" description="Disordered" evidence="8">
    <location>
        <begin position="350"/>
        <end position="377"/>
    </location>
</feature>
<dbReference type="EMBL" id="CAXLJM020000196">
    <property type="protein sequence ID" value="CAL8149218.1"/>
    <property type="molecule type" value="Genomic_DNA"/>
</dbReference>
<proteinExistence type="predicted"/>
<dbReference type="Pfam" id="PF03798">
    <property type="entry name" value="TRAM_LAG1_CLN8"/>
    <property type="match status" value="1"/>
</dbReference>
<dbReference type="Proteomes" id="UP001642540">
    <property type="component" value="Unassembled WGS sequence"/>
</dbReference>
<comment type="caution">
    <text evidence="11">The sequence shown here is derived from an EMBL/GenBank/DDBJ whole genome shotgun (WGS) entry which is preliminary data.</text>
</comment>
<protein>
    <recommendedName>
        <fullName evidence="10">TLC domain-containing protein</fullName>
    </recommendedName>
</protein>
<evidence type="ECO:0000256" key="7">
    <source>
        <dbReference type="PROSITE-ProRule" id="PRU00205"/>
    </source>
</evidence>